<dbReference type="AlphaFoldDB" id="A0A6M0RR29"/>
<name>A0A6M0RR29_9CYAN</name>
<keyword evidence="2" id="KW-1185">Reference proteome</keyword>
<accession>A0A6M0RR29</accession>
<comment type="caution">
    <text evidence="1">The sequence shown here is derived from an EMBL/GenBank/DDBJ whole genome shotgun (WGS) entry which is preliminary data.</text>
</comment>
<evidence type="ECO:0000313" key="2">
    <source>
        <dbReference type="Proteomes" id="UP000481033"/>
    </source>
</evidence>
<evidence type="ECO:0000313" key="1">
    <source>
        <dbReference type="EMBL" id="NEZ58626.1"/>
    </source>
</evidence>
<dbReference type="Proteomes" id="UP000481033">
    <property type="component" value="Unassembled WGS sequence"/>
</dbReference>
<sequence length="303" mass="34470">MKIFYYQRRDGQPNFGDELNRWLWPQLLPNFFDDDESTQFIGTGTLLNHRLPERTAHAQRLIIFSSGAGYEQPLTEIPPHWHIACVRGPLSARRLKLPRQKAITDGGILVRRCFSPIGKKVFSHGFMPHIHHANFADGIWKSRCEEVGIGYIDPRWPIEQVLEAISCIDVLLAEAMHGAIVADALRTAWIPMITSPRILSFKWQDWCASIAVPYRPQRLLPLPDYPNYARGLRSSLQAGWLRAKWGQQILSSQPTKLLSPSAADTLARVIKHGRPVLSTDNTIERLTMKLEEALSSLKQPIAW</sequence>
<proteinExistence type="predicted"/>
<keyword evidence="1" id="KW-0808">Transferase</keyword>
<dbReference type="GO" id="GO:0016740">
    <property type="term" value="F:transferase activity"/>
    <property type="evidence" value="ECO:0007669"/>
    <property type="project" value="UniProtKB-KW"/>
</dbReference>
<dbReference type="RefSeq" id="WP_163659271.1">
    <property type="nucleotide sequence ID" value="NZ_QXHD01000004.1"/>
</dbReference>
<organism evidence="1 2">
    <name type="scientific">Adonisia turfae CCMR0081</name>
    <dbReference type="NCBI Taxonomy" id="2292702"/>
    <lineage>
        <taxon>Bacteria</taxon>
        <taxon>Bacillati</taxon>
        <taxon>Cyanobacteriota</taxon>
        <taxon>Adonisia</taxon>
        <taxon>Adonisia turfae</taxon>
    </lineage>
</organism>
<reference evidence="1 2" key="1">
    <citation type="journal article" date="2020" name="Microb. Ecol.">
        <title>Ecogenomics of the Marine Benthic Filamentous Cyanobacterium Adonisia.</title>
        <authorList>
            <person name="Walter J.M."/>
            <person name="Coutinho F.H."/>
            <person name="Leomil L."/>
            <person name="Hargreaves P.I."/>
            <person name="Campeao M.E."/>
            <person name="Vieira V.V."/>
            <person name="Silva B.S."/>
            <person name="Fistarol G.O."/>
            <person name="Salomon P.S."/>
            <person name="Sawabe T."/>
            <person name="Mino S."/>
            <person name="Hosokawa M."/>
            <person name="Miyashita H."/>
            <person name="Maruyama F."/>
            <person name="van Verk M.C."/>
            <person name="Dutilh B.E."/>
            <person name="Thompson C.C."/>
            <person name="Thompson F.L."/>
        </authorList>
    </citation>
    <scope>NUCLEOTIDE SEQUENCE [LARGE SCALE GENOMIC DNA]</scope>
    <source>
        <strain evidence="1 2">CCMR0081</strain>
    </source>
</reference>
<gene>
    <name evidence="1" type="ORF">DXZ20_23850</name>
</gene>
<dbReference type="EMBL" id="QXHD01000004">
    <property type="protein sequence ID" value="NEZ58626.1"/>
    <property type="molecule type" value="Genomic_DNA"/>
</dbReference>
<protein>
    <submittedName>
        <fullName evidence="1">Polysaccharide pyruvyl transferase family protein</fullName>
    </submittedName>
</protein>